<dbReference type="AlphaFoldDB" id="A0A1H5XU55"/>
<evidence type="ECO:0000313" key="2">
    <source>
        <dbReference type="Proteomes" id="UP000236743"/>
    </source>
</evidence>
<dbReference type="EMBL" id="FNUY01000003">
    <property type="protein sequence ID" value="SEG15192.1"/>
    <property type="molecule type" value="Genomic_DNA"/>
</dbReference>
<name>A0A1H5XU55_9HYPH</name>
<reference evidence="1 2" key="1">
    <citation type="submission" date="2016-10" db="EMBL/GenBank/DDBJ databases">
        <authorList>
            <person name="de Groot N.N."/>
        </authorList>
    </citation>
    <scope>NUCLEOTIDE SEQUENCE [LARGE SCALE GENOMIC DNA]</scope>
    <source>
        <strain evidence="1 2">DSM 26656</strain>
    </source>
</reference>
<dbReference type="SUPFAM" id="SSF54427">
    <property type="entry name" value="NTF2-like"/>
    <property type="match status" value="1"/>
</dbReference>
<proteinExistence type="predicted"/>
<sequence length="137" mass="15174">MLGTSPSMTEKKAVNDDIKAIEAATWIYLDGLYEGDVEKLGQVFHPTSALTHSAEGAIKIVPRAEWFEAVRNRPSPKAAGLERSDHILTIDLVGPTLALVKVKCQMPPRYFTDLLSFLKIDGKWQIAQKVFMTEMGA</sequence>
<dbReference type="InterPro" id="IPR039437">
    <property type="entry name" value="FrzH/put_lumazine-bd"/>
</dbReference>
<dbReference type="Pfam" id="PF12893">
    <property type="entry name" value="Lumazine_bd_2"/>
    <property type="match status" value="1"/>
</dbReference>
<accession>A0A1H5XU55</accession>
<dbReference type="Gene3D" id="3.10.450.50">
    <property type="match status" value="1"/>
</dbReference>
<evidence type="ECO:0000313" key="1">
    <source>
        <dbReference type="EMBL" id="SEG15192.1"/>
    </source>
</evidence>
<gene>
    <name evidence="1" type="ORF">SAMN04488115_103390</name>
</gene>
<organism evidence="1 2">
    <name type="scientific">Bosea lathyri</name>
    <dbReference type="NCBI Taxonomy" id="1036778"/>
    <lineage>
        <taxon>Bacteria</taxon>
        <taxon>Pseudomonadati</taxon>
        <taxon>Pseudomonadota</taxon>
        <taxon>Alphaproteobacteria</taxon>
        <taxon>Hyphomicrobiales</taxon>
        <taxon>Boseaceae</taxon>
        <taxon>Bosea</taxon>
    </lineage>
</organism>
<keyword evidence="2" id="KW-1185">Reference proteome</keyword>
<dbReference type="Proteomes" id="UP000236743">
    <property type="component" value="Unassembled WGS sequence"/>
</dbReference>
<dbReference type="InterPro" id="IPR032710">
    <property type="entry name" value="NTF2-like_dom_sf"/>
</dbReference>
<protein>
    <submittedName>
        <fullName evidence="1">Putative lumazine-binding</fullName>
    </submittedName>
</protein>